<dbReference type="Proteomes" id="UP001497480">
    <property type="component" value="Unassembled WGS sequence"/>
</dbReference>
<name>A0AAV1X1F0_LUPLU</name>
<keyword evidence="2" id="KW-1185">Reference proteome</keyword>
<organism evidence="1 2">
    <name type="scientific">Lupinus luteus</name>
    <name type="common">European yellow lupine</name>
    <dbReference type="NCBI Taxonomy" id="3873"/>
    <lineage>
        <taxon>Eukaryota</taxon>
        <taxon>Viridiplantae</taxon>
        <taxon>Streptophyta</taxon>
        <taxon>Embryophyta</taxon>
        <taxon>Tracheophyta</taxon>
        <taxon>Spermatophyta</taxon>
        <taxon>Magnoliopsida</taxon>
        <taxon>eudicotyledons</taxon>
        <taxon>Gunneridae</taxon>
        <taxon>Pentapetalae</taxon>
        <taxon>rosids</taxon>
        <taxon>fabids</taxon>
        <taxon>Fabales</taxon>
        <taxon>Fabaceae</taxon>
        <taxon>Papilionoideae</taxon>
        <taxon>50 kb inversion clade</taxon>
        <taxon>genistoids sensu lato</taxon>
        <taxon>core genistoids</taxon>
        <taxon>Genisteae</taxon>
        <taxon>Lupinus</taxon>
    </lineage>
</organism>
<protein>
    <submittedName>
        <fullName evidence="1">Uncharacterized protein</fullName>
    </submittedName>
</protein>
<dbReference type="AlphaFoldDB" id="A0AAV1X1F0"/>
<reference evidence="1 2" key="1">
    <citation type="submission" date="2024-03" db="EMBL/GenBank/DDBJ databases">
        <authorList>
            <person name="Martinez-Hernandez J."/>
        </authorList>
    </citation>
    <scope>NUCLEOTIDE SEQUENCE [LARGE SCALE GENOMIC DNA]</scope>
</reference>
<dbReference type="EMBL" id="CAXHTB010000011">
    <property type="protein sequence ID" value="CAL0314802.1"/>
    <property type="molecule type" value="Genomic_DNA"/>
</dbReference>
<evidence type="ECO:0000313" key="2">
    <source>
        <dbReference type="Proteomes" id="UP001497480"/>
    </source>
</evidence>
<gene>
    <name evidence="1" type="ORF">LLUT_LOCUS15862</name>
</gene>
<sequence>MANPPSSPRARLGCDSVPLIQPTSIDQADLAVPSRVRTVLSYTYATPIPRHFKGHGSPAHATTFHLFDKRVRYASRKERADV</sequence>
<accession>A0AAV1X1F0</accession>
<evidence type="ECO:0000313" key="1">
    <source>
        <dbReference type="EMBL" id="CAL0314802.1"/>
    </source>
</evidence>
<comment type="caution">
    <text evidence="1">The sequence shown here is derived from an EMBL/GenBank/DDBJ whole genome shotgun (WGS) entry which is preliminary data.</text>
</comment>
<proteinExistence type="predicted"/>